<sequence length="158" mass="17595">MAYETPILQTLPPNISTTLSSASLQTPPRGHVVDSFATVALDLAQEFNMLSYVYFPISATTLSMHLNLPRLDKETTCEYRYLPHPIKLPGCVPFHGIDPLHFLPCGFLERTKEQGLIIPSWAPHVQGSMPNAHHVGKVGVMKHRLGACTDQFSDTENW</sequence>
<comment type="caution">
    <text evidence="2">The sequence shown here is derived from an EMBL/GenBank/DDBJ whole genome shotgun (WGS) entry which is preliminary data.</text>
</comment>
<dbReference type="Gene3D" id="3.40.50.2000">
    <property type="entry name" value="Glycogen Phosphorylase B"/>
    <property type="match status" value="1"/>
</dbReference>
<protein>
    <submittedName>
        <fullName evidence="2">Uncharacterized protein</fullName>
    </submittedName>
</protein>
<name>A0AAN9NYM1_PHACN</name>
<accession>A0AAN9NYM1</accession>
<dbReference type="EMBL" id="JAYMYR010000002">
    <property type="protein sequence ID" value="KAK7377978.1"/>
    <property type="molecule type" value="Genomic_DNA"/>
</dbReference>
<reference evidence="2 3" key="1">
    <citation type="submission" date="2024-01" db="EMBL/GenBank/DDBJ databases">
        <title>The genomes of 5 underutilized Papilionoideae crops provide insights into root nodulation and disease resistanc.</title>
        <authorList>
            <person name="Jiang F."/>
        </authorList>
    </citation>
    <scope>NUCLEOTIDE SEQUENCE [LARGE SCALE GENOMIC DNA]</scope>
    <source>
        <strain evidence="2">JINMINGXINNONG_FW02</strain>
        <tissue evidence="2">Leaves</tissue>
    </source>
</reference>
<dbReference type="PANTHER" id="PTHR48046">
    <property type="entry name" value="UDP-GLYCOSYLTRANSFERASE 72E1"/>
    <property type="match status" value="1"/>
</dbReference>
<proteinExistence type="predicted"/>
<dbReference type="AlphaFoldDB" id="A0AAN9NYM1"/>
<organism evidence="2 3">
    <name type="scientific">Phaseolus coccineus</name>
    <name type="common">Scarlet runner bean</name>
    <name type="synonym">Phaseolus multiflorus</name>
    <dbReference type="NCBI Taxonomy" id="3886"/>
    <lineage>
        <taxon>Eukaryota</taxon>
        <taxon>Viridiplantae</taxon>
        <taxon>Streptophyta</taxon>
        <taxon>Embryophyta</taxon>
        <taxon>Tracheophyta</taxon>
        <taxon>Spermatophyta</taxon>
        <taxon>Magnoliopsida</taxon>
        <taxon>eudicotyledons</taxon>
        <taxon>Gunneridae</taxon>
        <taxon>Pentapetalae</taxon>
        <taxon>rosids</taxon>
        <taxon>fabids</taxon>
        <taxon>Fabales</taxon>
        <taxon>Fabaceae</taxon>
        <taxon>Papilionoideae</taxon>
        <taxon>50 kb inversion clade</taxon>
        <taxon>NPAAA clade</taxon>
        <taxon>indigoferoid/millettioid clade</taxon>
        <taxon>Phaseoleae</taxon>
        <taxon>Phaseolus</taxon>
    </lineage>
</organism>
<keyword evidence="3" id="KW-1185">Reference proteome</keyword>
<dbReference type="SUPFAM" id="SSF53756">
    <property type="entry name" value="UDP-Glycosyltransferase/glycogen phosphorylase"/>
    <property type="match status" value="1"/>
</dbReference>
<evidence type="ECO:0000256" key="1">
    <source>
        <dbReference type="ARBA" id="ARBA00022676"/>
    </source>
</evidence>
<gene>
    <name evidence="2" type="ORF">VNO80_03414</name>
</gene>
<keyword evidence="1" id="KW-0808">Transferase</keyword>
<dbReference type="PANTHER" id="PTHR48046:SF1">
    <property type="entry name" value="GLYCOSYLTRANSFERASE-RELATED"/>
    <property type="match status" value="1"/>
</dbReference>
<evidence type="ECO:0000313" key="2">
    <source>
        <dbReference type="EMBL" id="KAK7377978.1"/>
    </source>
</evidence>
<keyword evidence="1" id="KW-0328">Glycosyltransferase</keyword>
<dbReference type="Proteomes" id="UP001374584">
    <property type="component" value="Unassembled WGS sequence"/>
</dbReference>
<dbReference type="GO" id="GO:0016757">
    <property type="term" value="F:glycosyltransferase activity"/>
    <property type="evidence" value="ECO:0007669"/>
    <property type="project" value="UniProtKB-KW"/>
</dbReference>
<evidence type="ECO:0000313" key="3">
    <source>
        <dbReference type="Proteomes" id="UP001374584"/>
    </source>
</evidence>